<dbReference type="CDD" id="cd11297">
    <property type="entry name" value="PIN_LabA-like_N_1"/>
    <property type="match status" value="1"/>
</dbReference>
<protein>
    <submittedName>
        <fullName evidence="2">Uncharacterized protein</fullName>
    </submittedName>
</protein>
<evidence type="ECO:0000256" key="1">
    <source>
        <dbReference type="SAM" id="MobiDB-lite"/>
    </source>
</evidence>
<dbReference type="AlphaFoldDB" id="A0A1W6L5L4"/>
<name>A0A1W6L5L4_9BURK</name>
<dbReference type="STRING" id="946333.A4W93_05975"/>
<gene>
    <name evidence="2" type="ORF">A4W93_05975</name>
</gene>
<keyword evidence="3" id="KW-1185">Reference proteome</keyword>
<feature type="compositionally biased region" description="Pro residues" evidence="1">
    <location>
        <begin position="178"/>
        <end position="196"/>
    </location>
</feature>
<dbReference type="Pfam" id="PF01936">
    <property type="entry name" value="NYN"/>
    <property type="match status" value="1"/>
</dbReference>
<evidence type="ECO:0000313" key="3">
    <source>
        <dbReference type="Proteomes" id="UP000193427"/>
    </source>
</evidence>
<dbReference type="EMBL" id="CP015118">
    <property type="protein sequence ID" value="ARN19496.1"/>
    <property type="molecule type" value="Genomic_DNA"/>
</dbReference>
<dbReference type="InterPro" id="IPR021139">
    <property type="entry name" value="NYN"/>
</dbReference>
<dbReference type="OrthoDB" id="9783963at2"/>
<dbReference type="Proteomes" id="UP000193427">
    <property type="component" value="Chromosome"/>
</dbReference>
<feature type="compositionally biased region" description="Pro residues" evidence="1">
    <location>
        <begin position="217"/>
        <end position="230"/>
    </location>
</feature>
<dbReference type="GO" id="GO:0004540">
    <property type="term" value="F:RNA nuclease activity"/>
    <property type="evidence" value="ECO:0007669"/>
    <property type="project" value="InterPro"/>
</dbReference>
<reference evidence="2 3" key="1">
    <citation type="submission" date="2016-04" db="EMBL/GenBank/DDBJ databases">
        <title>Complete genome sequence of natural rubber-degrading, novel Gram-negative bacterium, Rhizobacter gummiphilus strain NS21.</title>
        <authorList>
            <person name="Tabata M."/>
            <person name="Kasai D."/>
            <person name="Fukuda M."/>
        </authorList>
    </citation>
    <scope>NUCLEOTIDE SEQUENCE [LARGE SCALE GENOMIC DNA]</scope>
    <source>
        <strain evidence="2 3">NS21</strain>
    </source>
</reference>
<dbReference type="PRINTS" id="PR01217">
    <property type="entry name" value="PRICHEXTENSN"/>
</dbReference>
<sequence length="304" mass="32706">MNSQLRVMVLIDADNVSADVMEQAIAKVLADRGAIHVRRAYCTPEAALSNQKLFKALSIRPIVNISTGKNSTDILLATDAMDLAISERPDVIVIVSSDSDFAPLVIRLREKGCRVEGIGQLGKTGEESKVVYDGFVEIEHRKGGRSPAAPPARKRAPARNAKAPAPPPAPRVRAEAPAPEPVPVAPPEPEVAPVPEPAAKKPARSRRTKAAAEAAPAPAPAPVPAPPPARPAMPDDLRSILAVLPELVRGQKMDLGIATERLREEELLGARVPATRLFRKYPDWFLLSPEQQPNKVEYRGLPKA</sequence>
<proteinExistence type="predicted"/>
<dbReference type="KEGG" id="rgu:A4W93_05975"/>
<accession>A0A1W6L5L4</accession>
<dbReference type="PANTHER" id="PTHR35811:SF1">
    <property type="entry name" value="HTH OST-TYPE DOMAIN-CONTAINING PROTEIN"/>
    <property type="match status" value="1"/>
</dbReference>
<dbReference type="PANTHER" id="PTHR35811">
    <property type="entry name" value="SLR1870 PROTEIN"/>
    <property type="match status" value="1"/>
</dbReference>
<dbReference type="RefSeq" id="WP_085749757.1">
    <property type="nucleotide sequence ID" value="NZ_BSPR01000002.1"/>
</dbReference>
<feature type="region of interest" description="Disordered" evidence="1">
    <location>
        <begin position="141"/>
        <end position="230"/>
    </location>
</feature>
<dbReference type="Gene3D" id="3.40.50.1010">
    <property type="entry name" value="5'-nuclease"/>
    <property type="match status" value="1"/>
</dbReference>
<evidence type="ECO:0000313" key="2">
    <source>
        <dbReference type="EMBL" id="ARN19496.1"/>
    </source>
</evidence>
<organism evidence="2 3">
    <name type="scientific">Piscinibacter gummiphilus</name>
    <dbReference type="NCBI Taxonomy" id="946333"/>
    <lineage>
        <taxon>Bacteria</taxon>
        <taxon>Pseudomonadati</taxon>
        <taxon>Pseudomonadota</taxon>
        <taxon>Betaproteobacteria</taxon>
        <taxon>Burkholderiales</taxon>
        <taxon>Sphaerotilaceae</taxon>
        <taxon>Piscinibacter</taxon>
    </lineage>
</organism>